<dbReference type="AlphaFoldDB" id="A0A967B159"/>
<dbReference type="InterPro" id="IPR021421">
    <property type="entry name" value="DUF3071"/>
</dbReference>
<feature type="region of interest" description="Disordered" evidence="1">
    <location>
        <begin position="185"/>
        <end position="428"/>
    </location>
</feature>
<feature type="compositionally biased region" description="Basic residues" evidence="1">
    <location>
        <begin position="282"/>
        <end position="291"/>
    </location>
</feature>
<feature type="compositionally biased region" description="Acidic residues" evidence="1">
    <location>
        <begin position="311"/>
        <end position="320"/>
    </location>
</feature>
<feature type="compositionally biased region" description="Basic and acidic residues" evidence="1">
    <location>
        <begin position="378"/>
        <end position="391"/>
    </location>
</feature>
<protein>
    <submittedName>
        <fullName evidence="3">DUF3071 domain-containing protein</fullName>
    </submittedName>
</protein>
<proteinExistence type="predicted"/>
<comment type="caution">
    <text evidence="3">The sequence shown here is derived from an EMBL/GenBank/DDBJ whole genome shotgun (WGS) entry which is preliminary data.</text>
</comment>
<evidence type="ECO:0000313" key="3">
    <source>
        <dbReference type="EMBL" id="NHN56894.1"/>
    </source>
</evidence>
<gene>
    <name evidence="3" type="ORF">G9U51_14040</name>
</gene>
<name>A0A967B159_9MICO</name>
<accession>A0A967B159</accession>
<organism evidence="3 4">
    <name type="scientific">Metallococcus carri</name>
    <dbReference type="NCBI Taxonomy" id="1656884"/>
    <lineage>
        <taxon>Bacteria</taxon>
        <taxon>Bacillati</taxon>
        <taxon>Actinomycetota</taxon>
        <taxon>Actinomycetes</taxon>
        <taxon>Micrococcales</taxon>
        <taxon>Dermacoccaceae</taxon>
        <taxon>Metallococcus</taxon>
    </lineage>
</organism>
<dbReference type="Pfam" id="PF11268">
    <property type="entry name" value="DUF3071"/>
    <property type="match status" value="1"/>
</dbReference>
<keyword evidence="4" id="KW-1185">Reference proteome</keyword>
<dbReference type="EMBL" id="JAAOIV010000011">
    <property type="protein sequence ID" value="NHN56894.1"/>
    <property type="molecule type" value="Genomic_DNA"/>
</dbReference>
<reference evidence="3" key="1">
    <citation type="submission" date="2020-03" db="EMBL/GenBank/DDBJ databases">
        <title>Draft sequencing of Calidifontibacter sp. DB0510.</title>
        <authorList>
            <person name="Kim D.-U."/>
        </authorList>
    </citation>
    <scope>NUCLEOTIDE SEQUENCE</scope>
    <source>
        <strain evidence="3">DB0510</strain>
    </source>
</reference>
<dbReference type="Proteomes" id="UP000744769">
    <property type="component" value="Unassembled WGS sequence"/>
</dbReference>
<evidence type="ECO:0000256" key="1">
    <source>
        <dbReference type="SAM" id="MobiDB-lite"/>
    </source>
</evidence>
<dbReference type="InterPro" id="IPR047682">
    <property type="entry name" value="SepH-like"/>
</dbReference>
<feature type="domain" description="DUF3071" evidence="2">
    <location>
        <begin position="4"/>
        <end position="173"/>
    </location>
</feature>
<evidence type="ECO:0000259" key="2">
    <source>
        <dbReference type="Pfam" id="PF11268"/>
    </source>
</evidence>
<dbReference type="NCBIfam" id="NF040712">
    <property type="entry name" value="SepH"/>
    <property type="match status" value="1"/>
</dbReference>
<sequence>MKSMRDLRFVGVSDDGGFVLLGDDEGADFRVPLNPALREALRPVRRSSGHATQAELPEQVRPRDVQALLRAGSTAEEVAERTGWRVDKVERFEFPIRAERDHVARTAQALPLQSRTGGRDTTTTVGERVTDRLTHRGVIAEEVSWDAWRTDAGWTVLCRFHAGGRDRSASWRFDAVSGALQPLDDESRWLSEDDQSAGPLPSAKAAPSTVYDVEAEGGLDRPVRVRRSRGGSRRPTAIPHATVTESDPQEEAAAEASTTAKVDQPAESEDAVDLVSVMRERSRNRRRGRRTGGREAAADAPPLGSHPRPEELEEAGEPVEEPAQVKPSVDELGHDPVTGTGDLFADLPGAAGDAEEADLEGVEVAVADADEVGAEDQPSDHDDHDDRHDDRQDDDADDEVAVPSRPSAARKGRPSVPSWDDIMFGRRG</sequence>
<evidence type="ECO:0000313" key="4">
    <source>
        <dbReference type="Proteomes" id="UP000744769"/>
    </source>
</evidence>